<dbReference type="GO" id="GO:0016929">
    <property type="term" value="F:deSUMOylase activity"/>
    <property type="evidence" value="ECO:0007669"/>
    <property type="project" value="TreeGrafter"/>
</dbReference>
<dbReference type="GO" id="GO:0006508">
    <property type="term" value="P:proteolysis"/>
    <property type="evidence" value="ECO:0007669"/>
    <property type="project" value="UniProtKB-KW"/>
</dbReference>
<evidence type="ECO:0000256" key="3">
    <source>
        <dbReference type="ARBA" id="ARBA00022801"/>
    </source>
</evidence>
<keyword evidence="8" id="KW-1185">Reference proteome</keyword>
<evidence type="ECO:0000256" key="1">
    <source>
        <dbReference type="ARBA" id="ARBA00005234"/>
    </source>
</evidence>
<sequence length="628" mass="70250">MAVGKSIRTVGAVRGAVGGCIRAVSGACVSVGGSIRFMGGPWPPLAARGGFRRRKCARSMYQWLLAVLRALRDAARQAPAPALALSPEPPRRKKPAPSVLSPVEDPEEIPAKRPKTECLSGINKEPEEVSVAAKLPQKATSRSQETQERGDFFFSESEDEVVYISSDSSFVASAEDEDATEPDKMPCDANPCMTEESPSSLCKRVPYLSLSRNNHIRAAPESPVTPRPPIKEPGPHSPGVSGTRRPLCAAEEDVQQAENKKYKELLSLFKEKYSGRLPSRRSARLNKVQTREPGMTGSPLKEQKPRGASPPVPQRTSVKHGDVFSPQLPQRGVMISYYTPPEDSRGQGKRENQAASVGQREAEVPQRKLFQFHVTPVLSKDLFFVDSEPLPCLEKPGDDLAPLTEAMESEISAAFDSGEPEDILSRAFKLTVTREDICTLQPLGWLNDRIMNFYMGLLVERSKKEGYPAVYAFNTFFYSKLSSTSHKGVKKWTKGVDIFEHDVIFVPIHLRIHWTLLVVDLREKTIKYFDSLGQKGDHICKTILKYLEEESREKRNIELTASEWTLHSMGTEEIPQQNNGNDCGVFVCKFADFISRDKPIIFTPEHMPYFRRKMVWEIIHQQLLGDMH</sequence>
<feature type="compositionally biased region" description="Basic and acidic residues" evidence="5">
    <location>
        <begin position="342"/>
        <end position="352"/>
    </location>
</feature>
<dbReference type="PANTHER" id="PTHR12606:SF11">
    <property type="entry name" value="SENTRIN-SPECIFIC PROTEASE 2"/>
    <property type="match status" value="1"/>
</dbReference>
<dbReference type="GO" id="GO:0080090">
    <property type="term" value="P:regulation of primary metabolic process"/>
    <property type="evidence" value="ECO:0007669"/>
    <property type="project" value="UniProtKB-ARBA"/>
</dbReference>
<dbReference type="Ensembl" id="ENSJHYT00000027185.1">
    <property type="protein sequence ID" value="ENSJHYP00000022542.1"/>
    <property type="gene ID" value="ENSJHYG00000017001.1"/>
</dbReference>
<evidence type="ECO:0000259" key="6">
    <source>
        <dbReference type="PROSITE" id="PS50600"/>
    </source>
</evidence>
<name>A0A8C5JRQ6_JUNHY</name>
<dbReference type="GO" id="GO:0005634">
    <property type="term" value="C:nucleus"/>
    <property type="evidence" value="ECO:0007669"/>
    <property type="project" value="TreeGrafter"/>
</dbReference>
<feature type="domain" description="Ubiquitin-like protease family profile" evidence="6">
    <location>
        <begin position="430"/>
        <end position="594"/>
    </location>
</feature>
<evidence type="ECO:0000313" key="7">
    <source>
        <dbReference type="Ensembl" id="ENSJHYP00000022549.1"/>
    </source>
</evidence>
<feature type="region of interest" description="Disordered" evidence="5">
    <location>
        <begin position="129"/>
        <end position="148"/>
    </location>
</feature>
<feature type="region of interest" description="Disordered" evidence="5">
    <location>
        <begin position="81"/>
        <end position="114"/>
    </location>
</feature>
<dbReference type="GO" id="GO:0016926">
    <property type="term" value="P:protein desumoylation"/>
    <property type="evidence" value="ECO:0007669"/>
    <property type="project" value="TreeGrafter"/>
</dbReference>
<evidence type="ECO:0000313" key="8">
    <source>
        <dbReference type="Proteomes" id="UP000694408"/>
    </source>
</evidence>
<dbReference type="PROSITE" id="PS50600">
    <property type="entry name" value="ULP_PROTEASE"/>
    <property type="match status" value="1"/>
</dbReference>
<protein>
    <submittedName>
        <fullName evidence="7">SUMO specific peptidase 2</fullName>
    </submittedName>
</protein>
<keyword evidence="2" id="KW-0645">Protease</keyword>
<dbReference type="FunFam" id="3.40.395.10:FF:000001">
    <property type="entry name" value="Sentrin-specific protease 1"/>
    <property type="match status" value="1"/>
</dbReference>
<dbReference type="Ensembl" id="ENSJHYT00000027192.1">
    <property type="protein sequence ID" value="ENSJHYP00000022549.1"/>
    <property type="gene ID" value="ENSJHYG00000017001.1"/>
</dbReference>
<feature type="region of interest" description="Disordered" evidence="5">
    <location>
        <begin position="217"/>
        <end position="255"/>
    </location>
</feature>
<keyword evidence="3" id="KW-0378">Hydrolase</keyword>
<dbReference type="AlphaFoldDB" id="A0A8C5JRQ6"/>
<feature type="region of interest" description="Disordered" evidence="5">
    <location>
        <begin position="277"/>
        <end position="360"/>
    </location>
</feature>
<accession>A0A8C5JRQ6</accession>
<dbReference type="SUPFAM" id="SSF54001">
    <property type="entry name" value="Cysteine proteinases"/>
    <property type="match status" value="1"/>
</dbReference>
<dbReference type="Proteomes" id="UP000694408">
    <property type="component" value="Unplaced"/>
</dbReference>
<reference evidence="7" key="1">
    <citation type="submission" date="2025-05" db="UniProtKB">
        <authorList>
            <consortium name="Ensembl"/>
        </authorList>
    </citation>
    <scope>IDENTIFICATION</scope>
</reference>
<comment type="similarity">
    <text evidence="1">Belongs to the peptidase C48 family.</text>
</comment>
<evidence type="ECO:0000256" key="2">
    <source>
        <dbReference type="ARBA" id="ARBA00022670"/>
    </source>
</evidence>
<dbReference type="GO" id="GO:0060255">
    <property type="term" value="P:regulation of macromolecule metabolic process"/>
    <property type="evidence" value="ECO:0007669"/>
    <property type="project" value="UniProtKB-ARBA"/>
</dbReference>
<dbReference type="InterPro" id="IPR038765">
    <property type="entry name" value="Papain-like_cys_pep_sf"/>
</dbReference>
<feature type="region of interest" description="Disordered" evidence="5">
    <location>
        <begin position="175"/>
        <end position="198"/>
    </location>
</feature>
<evidence type="ECO:0000256" key="4">
    <source>
        <dbReference type="ARBA" id="ARBA00022807"/>
    </source>
</evidence>
<dbReference type="Gene3D" id="3.40.395.10">
    <property type="entry name" value="Adenoviral Proteinase, Chain A"/>
    <property type="match status" value="1"/>
</dbReference>
<dbReference type="PANTHER" id="PTHR12606">
    <property type="entry name" value="SENTRIN/SUMO-SPECIFIC PROTEASE"/>
    <property type="match status" value="1"/>
</dbReference>
<keyword evidence="4" id="KW-0788">Thiol protease</keyword>
<dbReference type="InterPro" id="IPR003653">
    <property type="entry name" value="Peptidase_C48_C"/>
</dbReference>
<evidence type="ECO:0000256" key="5">
    <source>
        <dbReference type="SAM" id="MobiDB-lite"/>
    </source>
</evidence>
<dbReference type="Pfam" id="PF02902">
    <property type="entry name" value="Peptidase_C48"/>
    <property type="match status" value="1"/>
</dbReference>
<organism evidence="7 8">
    <name type="scientific">Junco hyemalis</name>
    <name type="common">Dark-eyed junco</name>
    <dbReference type="NCBI Taxonomy" id="40217"/>
    <lineage>
        <taxon>Eukaryota</taxon>
        <taxon>Metazoa</taxon>
        <taxon>Chordata</taxon>
        <taxon>Craniata</taxon>
        <taxon>Vertebrata</taxon>
        <taxon>Euteleostomi</taxon>
        <taxon>Archelosauria</taxon>
        <taxon>Archosauria</taxon>
        <taxon>Dinosauria</taxon>
        <taxon>Saurischia</taxon>
        <taxon>Theropoda</taxon>
        <taxon>Coelurosauria</taxon>
        <taxon>Aves</taxon>
        <taxon>Neognathae</taxon>
        <taxon>Neoaves</taxon>
        <taxon>Telluraves</taxon>
        <taxon>Australaves</taxon>
        <taxon>Passeriformes</taxon>
        <taxon>Passerellidae</taxon>
        <taxon>Junco</taxon>
    </lineage>
</organism>
<proteinExistence type="inferred from homology"/>